<keyword evidence="7" id="KW-0678">Repressor</keyword>
<comment type="function">
    <text evidence="7">Regulates arginine biosynthesis genes.</text>
</comment>
<keyword evidence="7" id="KW-0028">Amino-acid biosynthesis</keyword>
<protein>
    <recommendedName>
        <fullName evidence="7 8">Arginine repressor</fullName>
    </recommendedName>
</protein>
<keyword evidence="6 7" id="KW-0804">Transcription</keyword>
<keyword evidence="12" id="KW-1185">Reference proteome</keyword>
<dbReference type="NCBIfam" id="TIGR01529">
    <property type="entry name" value="argR_whole"/>
    <property type="match status" value="1"/>
</dbReference>
<evidence type="ECO:0000256" key="3">
    <source>
        <dbReference type="ARBA" id="ARBA00022490"/>
    </source>
</evidence>
<comment type="subcellular location">
    <subcellularLocation>
        <location evidence="1 7">Cytoplasm</location>
    </subcellularLocation>
</comment>
<dbReference type="InterPro" id="IPR036388">
    <property type="entry name" value="WH-like_DNA-bd_sf"/>
</dbReference>
<reference evidence="12" key="1">
    <citation type="journal article" date="2019" name="Microbiology">
        <title>Complete Genome Sequence of an Uncultured Bacterium of the Candidate Phylum Bipolaricaulota.</title>
        <authorList>
            <person name="Kadnikov V.V."/>
            <person name="Mardanov A.V."/>
            <person name="Beletsky A.V."/>
            <person name="Frank Y.A."/>
            <person name="Karnachuk O.V."/>
            <person name="Ravin N.V."/>
        </authorList>
    </citation>
    <scope>NUCLEOTIDE SEQUENCE [LARGE SCALE GENOMIC DNA]</scope>
</reference>
<keyword evidence="7" id="KW-0055">Arginine biosynthesis</keyword>
<evidence type="ECO:0000256" key="6">
    <source>
        <dbReference type="ARBA" id="ARBA00023163"/>
    </source>
</evidence>
<dbReference type="InterPro" id="IPR036390">
    <property type="entry name" value="WH_DNA-bd_sf"/>
</dbReference>
<keyword evidence="5 7" id="KW-0238">DNA-binding</keyword>
<dbReference type="AlphaFoldDB" id="A0A6I6D750"/>
<dbReference type="GO" id="GO:0003700">
    <property type="term" value="F:DNA-binding transcription factor activity"/>
    <property type="evidence" value="ECO:0007669"/>
    <property type="project" value="UniProtKB-UniRule"/>
</dbReference>
<sequence>MKARRQFAIINAISNKRIGTQEELLEELKQAGFNVTQATISRDIKELQLIKIADNYGYRYAPPETQVQTNRNERMHRRFKDSVVNIDYSENIIVVKTLPGAAQSIALLIDSSEIKNIMGTVAGDDTIFIAVKPKQTVKEVANYFNNLTID</sequence>
<dbReference type="GO" id="GO:0051259">
    <property type="term" value="P:protein complex oligomerization"/>
    <property type="evidence" value="ECO:0007669"/>
    <property type="project" value="InterPro"/>
</dbReference>
<dbReference type="Pfam" id="PF02863">
    <property type="entry name" value="Arg_repressor_C"/>
    <property type="match status" value="1"/>
</dbReference>
<keyword evidence="4 7" id="KW-0805">Transcription regulation</keyword>
<feature type="domain" description="Arginine repressor DNA-binding" evidence="9">
    <location>
        <begin position="2"/>
        <end position="64"/>
    </location>
</feature>
<dbReference type="InterPro" id="IPR036251">
    <property type="entry name" value="Arg_repress_C_sf"/>
</dbReference>
<evidence type="ECO:0000313" key="12">
    <source>
        <dbReference type="Proteomes" id="UP000426444"/>
    </source>
</evidence>
<dbReference type="GO" id="GO:0005737">
    <property type="term" value="C:cytoplasm"/>
    <property type="evidence" value="ECO:0007669"/>
    <property type="project" value="UniProtKB-SubCell"/>
</dbReference>
<dbReference type="KEGG" id="salq:SYNTR_0380"/>
<dbReference type="GO" id="GO:0034618">
    <property type="term" value="F:arginine binding"/>
    <property type="evidence" value="ECO:0007669"/>
    <property type="project" value="InterPro"/>
</dbReference>
<dbReference type="GO" id="GO:0003677">
    <property type="term" value="F:DNA binding"/>
    <property type="evidence" value="ECO:0007669"/>
    <property type="project" value="UniProtKB-KW"/>
</dbReference>
<gene>
    <name evidence="7" type="primary">argR</name>
    <name evidence="11" type="ORF">SYNTR_0380</name>
</gene>
<dbReference type="EMBL" id="CP046457">
    <property type="protein sequence ID" value="QGT98973.1"/>
    <property type="molecule type" value="Genomic_DNA"/>
</dbReference>
<dbReference type="UniPathway" id="UPA00068"/>
<evidence type="ECO:0000256" key="7">
    <source>
        <dbReference type="HAMAP-Rule" id="MF_00173"/>
    </source>
</evidence>
<dbReference type="PANTHER" id="PTHR34471">
    <property type="entry name" value="ARGININE REPRESSOR"/>
    <property type="match status" value="1"/>
</dbReference>
<evidence type="ECO:0000256" key="1">
    <source>
        <dbReference type="ARBA" id="ARBA00004496"/>
    </source>
</evidence>
<keyword evidence="3 7" id="KW-0963">Cytoplasm</keyword>
<evidence type="ECO:0000259" key="10">
    <source>
        <dbReference type="Pfam" id="PF02863"/>
    </source>
</evidence>
<dbReference type="GO" id="GO:1900079">
    <property type="term" value="P:regulation of arginine biosynthetic process"/>
    <property type="evidence" value="ECO:0007669"/>
    <property type="project" value="UniProtKB-UniRule"/>
</dbReference>
<dbReference type="PRINTS" id="PR01467">
    <property type="entry name" value="ARGREPRESSOR"/>
</dbReference>
<dbReference type="SUPFAM" id="SSF46785">
    <property type="entry name" value="Winged helix' DNA-binding domain"/>
    <property type="match status" value="1"/>
</dbReference>
<dbReference type="RefSeq" id="WP_156202915.1">
    <property type="nucleotide sequence ID" value="NZ_CP046457.1"/>
</dbReference>
<evidence type="ECO:0000256" key="5">
    <source>
        <dbReference type="ARBA" id="ARBA00023125"/>
    </source>
</evidence>
<dbReference type="OrthoDB" id="9807089at2"/>
<dbReference type="SUPFAM" id="SSF55252">
    <property type="entry name" value="C-terminal domain of arginine repressor"/>
    <property type="match status" value="1"/>
</dbReference>
<name>A0A6I6D750_9FIRM</name>
<dbReference type="Proteomes" id="UP000426444">
    <property type="component" value="Chromosome"/>
</dbReference>
<evidence type="ECO:0000256" key="8">
    <source>
        <dbReference type="NCBIfam" id="TIGR01529"/>
    </source>
</evidence>
<feature type="domain" description="Arginine repressor C-terminal" evidence="10">
    <location>
        <begin position="79"/>
        <end position="145"/>
    </location>
</feature>
<dbReference type="Gene3D" id="1.10.10.10">
    <property type="entry name" value="Winged helix-like DNA-binding domain superfamily/Winged helix DNA-binding domain"/>
    <property type="match status" value="1"/>
</dbReference>
<dbReference type="HAMAP" id="MF_00173">
    <property type="entry name" value="Arg_repressor"/>
    <property type="match status" value="1"/>
</dbReference>
<dbReference type="GO" id="GO:0006526">
    <property type="term" value="P:L-arginine biosynthetic process"/>
    <property type="evidence" value="ECO:0007669"/>
    <property type="project" value="UniProtKB-UniPathway"/>
</dbReference>
<dbReference type="PANTHER" id="PTHR34471:SF1">
    <property type="entry name" value="ARGININE REPRESSOR"/>
    <property type="match status" value="1"/>
</dbReference>
<dbReference type="Pfam" id="PF01316">
    <property type="entry name" value="Arg_repressor"/>
    <property type="match status" value="1"/>
</dbReference>
<evidence type="ECO:0000259" key="9">
    <source>
        <dbReference type="Pfam" id="PF01316"/>
    </source>
</evidence>
<evidence type="ECO:0000313" key="11">
    <source>
        <dbReference type="EMBL" id="QGT98973.1"/>
    </source>
</evidence>
<dbReference type="Gene3D" id="3.30.1360.40">
    <property type="match status" value="1"/>
</dbReference>
<accession>A0A6I6D750</accession>
<proteinExistence type="inferred from homology"/>
<dbReference type="InterPro" id="IPR001669">
    <property type="entry name" value="Arg_repress"/>
</dbReference>
<dbReference type="InterPro" id="IPR020900">
    <property type="entry name" value="Arg_repress_DNA-bd"/>
</dbReference>
<organism evidence="11 12">
    <name type="scientific">Candidatus Syntrophocurvum alkaliphilum</name>
    <dbReference type="NCBI Taxonomy" id="2293317"/>
    <lineage>
        <taxon>Bacteria</taxon>
        <taxon>Bacillati</taxon>
        <taxon>Bacillota</taxon>
        <taxon>Clostridia</taxon>
        <taxon>Eubacteriales</taxon>
        <taxon>Syntrophomonadaceae</taxon>
        <taxon>Candidatus Syntrophocurvum</taxon>
    </lineage>
</organism>
<dbReference type="InterPro" id="IPR020899">
    <property type="entry name" value="Arg_repress_C"/>
</dbReference>
<evidence type="ECO:0000256" key="4">
    <source>
        <dbReference type="ARBA" id="ARBA00023015"/>
    </source>
</evidence>
<comment type="similarity">
    <text evidence="2 7">Belongs to the ArgR family.</text>
</comment>
<comment type="pathway">
    <text evidence="7">Amino-acid biosynthesis; L-arginine biosynthesis [regulation].</text>
</comment>
<evidence type="ECO:0000256" key="2">
    <source>
        <dbReference type="ARBA" id="ARBA00008316"/>
    </source>
</evidence>